<evidence type="ECO:0000256" key="5">
    <source>
        <dbReference type="ARBA" id="ARBA00022741"/>
    </source>
</evidence>
<proteinExistence type="predicted"/>
<keyword evidence="6" id="KW-0067">ATP-binding</keyword>
<dbReference type="CDD" id="cd06156">
    <property type="entry name" value="eu_AANH_C_2"/>
    <property type="match status" value="1"/>
</dbReference>
<dbReference type="EMBL" id="CP017558">
    <property type="protein sequence ID" value="AOW07181.1"/>
    <property type="molecule type" value="Genomic_DNA"/>
</dbReference>
<name>A0A1H6Q0B7_YARLL</name>
<dbReference type="InterPro" id="IPR006175">
    <property type="entry name" value="YjgF/YER057c/UK114"/>
</dbReference>
<dbReference type="eggNOG" id="KOG2316">
    <property type="taxonomic scope" value="Eukaryota"/>
</dbReference>
<accession>A0A1H6Q0B7</accession>
<dbReference type="FunFam" id="3.40.50.620:FF:000145">
    <property type="entry name" value="ATP-binding domain containing protein"/>
    <property type="match status" value="1"/>
</dbReference>
<dbReference type="FunFam" id="3.90.1490.10:FF:000001">
    <property type="entry name" value="Diphthine--ammonia ligase"/>
    <property type="match status" value="1"/>
</dbReference>
<dbReference type="EMBL" id="KZ858948">
    <property type="protein sequence ID" value="RDW28915.1"/>
    <property type="molecule type" value="Genomic_DNA"/>
</dbReference>
<gene>
    <name evidence="12" type="ORF">B0I71DRAFT_126543</name>
    <name evidence="11" type="ORF">YALI1_F19381g</name>
</gene>
<dbReference type="Pfam" id="PF01042">
    <property type="entry name" value="Ribonuc_L-PSP"/>
    <property type="match status" value="2"/>
</dbReference>
<evidence type="ECO:0000313" key="11">
    <source>
        <dbReference type="EMBL" id="AOW07181.1"/>
    </source>
</evidence>
<dbReference type="RefSeq" id="XP_505418.1">
    <property type="nucleotide sequence ID" value="XM_505418.1"/>
</dbReference>
<dbReference type="InterPro" id="IPR035959">
    <property type="entry name" value="RutC-like_sf"/>
</dbReference>
<dbReference type="InterPro" id="IPR030662">
    <property type="entry name" value="DPH6/MJ0570"/>
</dbReference>
<dbReference type="GO" id="GO:0017183">
    <property type="term" value="P:protein histidyl modification to diphthamide"/>
    <property type="evidence" value="ECO:0007669"/>
    <property type="project" value="EnsemblFungi"/>
</dbReference>
<dbReference type="GO" id="GO:0005524">
    <property type="term" value="F:ATP binding"/>
    <property type="evidence" value="ECO:0007669"/>
    <property type="project" value="UniProtKB-KW"/>
</dbReference>
<dbReference type="Proteomes" id="UP000182444">
    <property type="component" value="Chromosome 1F"/>
</dbReference>
<dbReference type="Proteomes" id="UP000256601">
    <property type="component" value="Unassembled WGS sequence"/>
</dbReference>
<dbReference type="Pfam" id="PF01902">
    <property type="entry name" value="Diphthami_syn_2"/>
    <property type="match status" value="1"/>
</dbReference>
<dbReference type="GeneID" id="2907768"/>
<dbReference type="InterPro" id="IPR014729">
    <property type="entry name" value="Rossmann-like_a/b/a_fold"/>
</dbReference>
<dbReference type="NCBIfam" id="TIGR00290">
    <property type="entry name" value="MJ0570_dom"/>
    <property type="match status" value="1"/>
</dbReference>
<dbReference type="Gene3D" id="3.40.50.620">
    <property type="entry name" value="HUPs"/>
    <property type="match status" value="1"/>
</dbReference>
<dbReference type="GO" id="GO:0017178">
    <property type="term" value="F:diphthine-ammonia ligase activity"/>
    <property type="evidence" value="ECO:0007669"/>
    <property type="project" value="UniProtKB-EC"/>
</dbReference>
<reference evidence="12 14" key="2">
    <citation type="submission" date="2018-07" db="EMBL/GenBank/DDBJ databases">
        <title>Draft Genome Assemblies for Five Robust Yarrowia lipolytica Strains Exhibiting High Lipid Production and Pentose Sugar Utilization and Sugar Alcohol Secretion from Undetoxified Lignocellulosic Biomass Hydrolysates.</title>
        <authorList>
            <consortium name="DOE Joint Genome Institute"/>
            <person name="Walker C."/>
            <person name="Ryu S."/>
            <person name="Na H."/>
            <person name="Zane M."/>
            <person name="LaButti K."/>
            <person name="Lipzen A."/>
            <person name="Haridas S."/>
            <person name="Barry K."/>
            <person name="Grigoriev I.V."/>
            <person name="Quarterman J."/>
            <person name="Slininger P."/>
            <person name="Dien B."/>
            <person name="Trinh C.T."/>
        </authorList>
    </citation>
    <scope>NUCLEOTIDE SEQUENCE [LARGE SCALE GENOMIC DNA]</scope>
    <source>
        <strain evidence="12 14">YB392</strain>
    </source>
</reference>
<evidence type="ECO:0000256" key="8">
    <source>
        <dbReference type="ARBA" id="ARBA00031552"/>
    </source>
</evidence>
<dbReference type="eggNOG" id="KOG2317">
    <property type="taxonomic scope" value="Eukaryota"/>
</dbReference>
<organism evidence="11 13">
    <name type="scientific">Yarrowia lipolytica</name>
    <name type="common">Candida lipolytica</name>
    <dbReference type="NCBI Taxonomy" id="4952"/>
    <lineage>
        <taxon>Eukaryota</taxon>
        <taxon>Fungi</taxon>
        <taxon>Dikarya</taxon>
        <taxon>Ascomycota</taxon>
        <taxon>Saccharomycotina</taxon>
        <taxon>Dipodascomycetes</taxon>
        <taxon>Dipodascales</taxon>
        <taxon>Dipodascales incertae sedis</taxon>
        <taxon>Yarrowia</taxon>
    </lineage>
</organism>
<dbReference type="InterPro" id="IPR002761">
    <property type="entry name" value="Diphthami_syn_dom"/>
</dbReference>
<comment type="pathway">
    <text evidence="1">Protein modification; peptidyl-diphthamide biosynthesis.</text>
</comment>
<evidence type="ECO:0000256" key="1">
    <source>
        <dbReference type="ARBA" id="ARBA00005156"/>
    </source>
</evidence>
<evidence type="ECO:0000256" key="9">
    <source>
        <dbReference type="ARBA" id="ARBA00048108"/>
    </source>
</evidence>
<dbReference type="AlphaFoldDB" id="A0A1H6Q0B7"/>
<dbReference type="VEuPathDB" id="FungiDB:YALI1_F19381g"/>
<dbReference type="CDD" id="cd01994">
    <property type="entry name" value="AANH_PF0828-like"/>
    <property type="match status" value="1"/>
</dbReference>
<evidence type="ECO:0000256" key="7">
    <source>
        <dbReference type="ARBA" id="ARBA00029814"/>
    </source>
</evidence>
<dbReference type="CDD" id="cd06155">
    <property type="entry name" value="eu_AANH_C_1"/>
    <property type="match status" value="1"/>
</dbReference>
<dbReference type="OrthoDB" id="686384at2759"/>
<protein>
    <recommendedName>
        <fullName evidence="3">Diphthine--ammonia ligase</fullName>
        <ecNumber evidence="2">6.3.1.14</ecNumber>
    </recommendedName>
    <alternativeName>
        <fullName evidence="7">Diphthamide synthase</fullName>
    </alternativeName>
    <alternativeName>
        <fullName evidence="8">Diphthamide synthetase</fullName>
    </alternativeName>
</protein>
<sequence>MKFVALVSGGKDSCFSILQCIANNHELVALANLHPPQQETHEMDSYMYQTVGHNVVAQYSDLLGVPLYRKAIKGSAVTQKLDYAPVNNDETEDLYELLTTVLEDHPMVKAVSVGAILSSYQRTRVENVCQRLGLISLSYLWQRDQVELLDEIVKSKLDARIIKVAGMGLKPQTHIGKSLADIQQELLLLHERFGLHPCGEGGEYETLVLGGPSSLFKKKLTIEKLHIEEDKADVAYAKMQVMVEDQEKLEGEIVIPELLDEEFENLKKMLDGGKNFEPINAEQTETYEVSLTASSNSEIIILAGISGEIGEIMEKVCDHLRTMGLSLENITSSSLILNDMSDFAEVNEIYSSYFTAPLPPARVCISARLREGIRCQLSVSATRDLGSKTGLHVQSRSYWAPANIGPYSQTISSGEVTYLSGQIPLIPASMSLVEEPGLAAVLSLQHLTRVAREVKSDFAAVVGFTSSPALIPIAEETFTSYSPGTPLILASVKALPRNALIEWAALAYKNSYYLGQRENIKLVSVSGCTSISSVLQSISPDDVISVTLYATNTSLTNDINTALEVIQCNTVSCLGSTCDAAVVRYRQDVDIDSE</sequence>
<keyword evidence="4" id="KW-0436">Ligase</keyword>
<dbReference type="EC" id="6.3.1.14" evidence="2"/>
<evidence type="ECO:0000259" key="10">
    <source>
        <dbReference type="Pfam" id="PF01902"/>
    </source>
</evidence>
<dbReference type="Gene3D" id="3.90.1490.10">
    <property type="entry name" value="putative n-type atp pyrophosphatase, domain 2"/>
    <property type="match status" value="1"/>
</dbReference>
<evidence type="ECO:0000256" key="6">
    <source>
        <dbReference type="ARBA" id="ARBA00022840"/>
    </source>
</evidence>
<dbReference type="SUPFAM" id="SSF55298">
    <property type="entry name" value="YjgF-like"/>
    <property type="match status" value="2"/>
</dbReference>
<dbReference type="PANTHER" id="PTHR12196:SF2">
    <property type="entry name" value="DIPHTHINE--AMMONIA LIGASE"/>
    <property type="match status" value="1"/>
</dbReference>
<keyword evidence="5" id="KW-0547">Nucleotide-binding</keyword>
<evidence type="ECO:0000256" key="2">
    <source>
        <dbReference type="ARBA" id="ARBA00012089"/>
    </source>
</evidence>
<evidence type="ECO:0000313" key="13">
    <source>
        <dbReference type="Proteomes" id="UP000182444"/>
    </source>
</evidence>
<dbReference type="KEGG" id="yli:2907768"/>
<feature type="domain" description="Diphthamide synthase" evidence="10">
    <location>
        <begin position="1"/>
        <end position="232"/>
    </location>
</feature>
<dbReference type="OMA" id="HCRLAQS"/>
<evidence type="ECO:0000313" key="12">
    <source>
        <dbReference type="EMBL" id="RDW28915.1"/>
    </source>
</evidence>
<dbReference type="PANTHER" id="PTHR12196">
    <property type="entry name" value="DOMAIN OF UNKNOWN FUNCTION 71 DUF71 -CONTAINING PROTEIN"/>
    <property type="match status" value="1"/>
</dbReference>
<reference evidence="11 13" key="1">
    <citation type="journal article" date="2016" name="PLoS ONE">
        <title>Sequence Assembly of Yarrowia lipolytica Strain W29/CLIB89 Shows Transposable Element Diversity.</title>
        <authorList>
            <person name="Magnan C."/>
            <person name="Yu J."/>
            <person name="Chang I."/>
            <person name="Jahn E."/>
            <person name="Kanomata Y."/>
            <person name="Wu J."/>
            <person name="Zeller M."/>
            <person name="Oakes M."/>
            <person name="Baldi P."/>
            <person name="Sandmeyer S."/>
        </authorList>
    </citation>
    <scope>NUCLEOTIDE SEQUENCE [LARGE SCALE GENOMIC DNA]</scope>
    <source>
        <strain evidence="11">CLIB89</strain>
        <strain evidence="13">CLIB89(W29)</strain>
    </source>
</reference>
<dbReference type="VEuPathDB" id="FungiDB:YALI0_F14553g"/>
<comment type="catalytic activity">
    <reaction evidence="9">
        <text>diphthine-[translation elongation factor 2] + NH4(+) + ATP = diphthamide-[translation elongation factor 2] + AMP + diphosphate + H(+)</text>
        <dbReference type="Rhea" id="RHEA:19753"/>
        <dbReference type="Rhea" id="RHEA-COMP:10172"/>
        <dbReference type="Rhea" id="RHEA-COMP:10174"/>
        <dbReference type="ChEBI" id="CHEBI:15378"/>
        <dbReference type="ChEBI" id="CHEBI:16692"/>
        <dbReference type="ChEBI" id="CHEBI:28938"/>
        <dbReference type="ChEBI" id="CHEBI:30616"/>
        <dbReference type="ChEBI" id="CHEBI:33019"/>
        <dbReference type="ChEBI" id="CHEBI:82696"/>
        <dbReference type="ChEBI" id="CHEBI:456215"/>
        <dbReference type="EC" id="6.3.1.14"/>
    </reaction>
</comment>
<dbReference type="Gene3D" id="3.30.1330.40">
    <property type="entry name" value="RutC-like"/>
    <property type="match status" value="2"/>
</dbReference>
<dbReference type="SUPFAM" id="SSF52402">
    <property type="entry name" value="Adenine nucleotide alpha hydrolases-like"/>
    <property type="match status" value="1"/>
</dbReference>
<evidence type="ECO:0000256" key="3">
    <source>
        <dbReference type="ARBA" id="ARBA00018426"/>
    </source>
</evidence>
<evidence type="ECO:0000313" key="14">
    <source>
        <dbReference type="Proteomes" id="UP000256601"/>
    </source>
</evidence>
<evidence type="ECO:0000256" key="4">
    <source>
        <dbReference type="ARBA" id="ARBA00022598"/>
    </source>
</evidence>